<dbReference type="AlphaFoldDB" id="A0A7J8FMA5"/>
<dbReference type="EMBL" id="JACASE010000007">
    <property type="protein sequence ID" value="KAF6448883.1"/>
    <property type="molecule type" value="Genomic_DNA"/>
</dbReference>
<dbReference type="Proteomes" id="UP000593571">
    <property type="component" value="Unassembled WGS sequence"/>
</dbReference>
<dbReference type="PANTHER" id="PTHR37865">
    <property type="entry name" value="SMALL INTEGRAL MEMBRANE PROTEIN 23"/>
    <property type="match status" value="1"/>
</dbReference>
<dbReference type="PANTHER" id="PTHR37865:SF1">
    <property type="entry name" value="SMALL INTEGRAL MEMBRANE PROTEIN 23"/>
    <property type="match status" value="1"/>
</dbReference>
<reference evidence="2 3" key="1">
    <citation type="journal article" date="2020" name="Nature">
        <title>Six reference-quality genomes reveal evolution of bat adaptations.</title>
        <authorList>
            <person name="Jebb D."/>
            <person name="Huang Z."/>
            <person name="Pippel M."/>
            <person name="Hughes G.M."/>
            <person name="Lavrichenko K."/>
            <person name="Devanna P."/>
            <person name="Winkler S."/>
            <person name="Jermiin L.S."/>
            <person name="Skirmuntt E.C."/>
            <person name="Katzourakis A."/>
            <person name="Burkitt-Gray L."/>
            <person name="Ray D.A."/>
            <person name="Sullivan K.A.M."/>
            <person name="Roscito J.G."/>
            <person name="Kirilenko B.M."/>
            <person name="Davalos L.M."/>
            <person name="Corthals A.P."/>
            <person name="Power M.L."/>
            <person name="Jones G."/>
            <person name="Ransome R.D."/>
            <person name="Dechmann D.K.N."/>
            <person name="Locatelli A.G."/>
            <person name="Puechmaille S.J."/>
            <person name="Fedrigo O."/>
            <person name="Jarvis E.D."/>
            <person name="Hiller M."/>
            <person name="Vernes S.C."/>
            <person name="Myers E.W."/>
            <person name="Teeling E.C."/>
        </authorList>
    </citation>
    <scope>NUCLEOTIDE SEQUENCE [LARGE SCALE GENOMIC DNA]</scope>
    <source>
        <strain evidence="2">MRouAeg1</strain>
        <tissue evidence="2">Muscle</tissue>
    </source>
</reference>
<name>A0A7J8FMA5_ROUAE</name>
<dbReference type="Pfam" id="PF15466">
    <property type="entry name" value="DUF4635"/>
    <property type="match status" value="1"/>
</dbReference>
<comment type="caution">
    <text evidence="2">The sequence shown here is derived from an EMBL/GenBank/DDBJ whole genome shotgun (WGS) entry which is preliminary data.</text>
</comment>
<proteinExistence type="predicted"/>
<evidence type="ECO:0000313" key="3">
    <source>
        <dbReference type="Proteomes" id="UP000593571"/>
    </source>
</evidence>
<organism evidence="2 3">
    <name type="scientific">Rousettus aegyptiacus</name>
    <name type="common">Egyptian fruit bat</name>
    <name type="synonym">Pteropus aegyptiacus</name>
    <dbReference type="NCBI Taxonomy" id="9407"/>
    <lineage>
        <taxon>Eukaryota</taxon>
        <taxon>Metazoa</taxon>
        <taxon>Chordata</taxon>
        <taxon>Craniata</taxon>
        <taxon>Vertebrata</taxon>
        <taxon>Euteleostomi</taxon>
        <taxon>Mammalia</taxon>
        <taxon>Eutheria</taxon>
        <taxon>Laurasiatheria</taxon>
        <taxon>Chiroptera</taxon>
        <taxon>Yinpterochiroptera</taxon>
        <taxon>Pteropodoidea</taxon>
        <taxon>Pteropodidae</taxon>
        <taxon>Rousettinae</taxon>
        <taxon>Rousettus</taxon>
    </lineage>
</organism>
<sequence>MATQQLGGRDQGAAEPSERRRGSHCEDKKQTLLVLLVLVLYVGTGLSGRSWEASERIRECDFPQSPVASQGFECQTGDRSEEPLKVIRTWLKGNLLVFLEKLEREVHEVEQLIRNLEEWLDALLGEGRPKESCSVLRSHL</sequence>
<protein>
    <submittedName>
        <fullName evidence="2">Small integral membrane protein 23</fullName>
    </submittedName>
</protein>
<evidence type="ECO:0000313" key="2">
    <source>
        <dbReference type="EMBL" id="KAF6448883.1"/>
    </source>
</evidence>
<accession>A0A7J8FMA5</accession>
<dbReference type="OrthoDB" id="9450349at2759"/>
<gene>
    <name evidence="2" type="ORF">HJG63_018093</name>
</gene>
<feature type="compositionally biased region" description="Basic and acidic residues" evidence="1">
    <location>
        <begin position="16"/>
        <end position="25"/>
    </location>
</feature>
<evidence type="ECO:0000256" key="1">
    <source>
        <dbReference type="SAM" id="MobiDB-lite"/>
    </source>
</evidence>
<dbReference type="InterPro" id="IPR027880">
    <property type="entry name" value="DUF4635"/>
</dbReference>
<keyword evidence="3" id="KW-1185">Reference proteome</keyword>
<feature type="region of interest" description="Disordered" evidence="1">
    <location>
        <begin position="1"/>
        <end position="25"/>
    </location>
</feature>